<protein>
    <recommendedName>
        <fullName evidence="2">Solute-binding protein family 3/N-terminal domain-containing protein</fullName>
    </recommendedName>
</protein>
<dbReference type="InterPro" id="IPR001638">
    <property type="entry name" value="Solute-binding_3/MltF_N"/>
</dbReference>
<accession>A0A919BMV0</accession>
<dbReference type="SMART" id="SM00062">
    <property type="entry name" value="PBPb"/>
    <property type="match status" value="1"/>
</dbReference>
<feature type="domain" description="Solute-binding protein family 3/N-terminal" evidence="2">
    <location>
        <begin position="31"/>
        <end position="258"/>
    </location>
</feature>
<proteinExistence type="predicted"/>
<keyword evidence="4" id="KW-1185">Reference proteome</keyword>
<evidence type="ECO:0000313" key="3">
    <source>
        <dbReference type="EMBL" id="GHG02019.1"/>
    </source>
</evidence>
<dbReference type="Pfam" id="PF00497">
    <property type="entry name" value="SBP_bac_3"/>
    <property type="match status" value="1"/>
</dbReference>
<dbReference type="EMBL" id="BNCK01000008">
    <property type="protein sequence ID" value="GHG02019.1"/>
    <property type="molecule type" value="Genomic_DNA"/>
</dbReference>
<dbReference type="Gene3D" id="3.40.190.10">
    <property type="entry name" value="Periplasmic binding protein-like II"/>
    <property type="match status" value="2"/>
</dbReference>
<evidence type="ECO:0000313" key="4">
    <source>
        <dbReference type="Proteomes" id="UP000623842"/>
    </source>
</evidence>
<dbReference type="Proteomes" id="UP000623842">
    <property type="component" value="Unassembled WGS sequence"/>
</dbReference>
<name>A0A919BMV0_9GAMM</name>
<gene>
    <name evidence="3" type="ORF">GCM10017161_33550</name>
</gene>
<evidence type="ECO:0000259" key="2">
    <source>
        <dbReference type="SMART" id="SM00062"/>
    </source>
</evidence>
<dbReference type="PANTHER" id="PTHR38834">
    <property type="entry name" value="PERIPLASMIC SUBSTRATE BINDING PROTEIN FAMILY 3"/>
    <property type="match status" value="1"/>
</dbReference>
<feature type="chain" id="PRO_5037456091" description="Solute-binding protein family 3/N-terminal domain-containing protein" evidence="1">
    <location>
        <begin position="25"/>
        <end position="266"/>
    </location>
</feature>
<sequence>MIKKNNFYPLFVYLCLIYSGACHAKASLSNNVIFVTEHLPPFQIAQQGQVSGFATELLKAAVSETDINASYIVYPWSRAYNLAQERPNTCIYSIARTPQREQLFHWVDVLTQTNSHFIGLKSRTDIDIKSVEDAKRYKVAVLKDDVTHQLLLAKGFKEFKNLYVVNNTQSLLKLLVLRTNIDLILADNLTVTYRALYNDIAPSQFAVYLKVNQSPLDFYLACNLETSKETIQAIKSGFAAIRKSGQYQKISHEWKQLVPDGKDIIQ</sequence>
<feature type="signal peptide" evidence="1">
    <location>
        <begin position="1"/>
        <end position="24"/>
    </location>
</feature>
<dbReference type="AlphaFoldDB" id="A0A919BMV0"/>
<reference evidence="3" key="2">
    <citation type="submission" date="2020-09" db="EMBL/GenBank/DDBJ databases">
        <authorList>
            <person name="Sun Q."/>
            <person name="Kim S."/>
        </authorList>
    </citation>
    <scope>NUCLEOTIDE SEQUENCE</scope>
    <source>
        <strain evidence="3">KCTC 42731</strain>
    </source>
</reference>
<reference evidence="3" key="1">
    <citation type="journal article" date="2014" name="Int. J. Syst. Evol. Microbiol.">
        <title>Complete genome sequence of Corynebacterium casei LMG S-19264T (=DSM 44701T), isolated from a smear-ripened cheese.</title>
        <authorList>
            <consortium name="US DOE Joint Genome Institute (JGI-PGF)"/>
            <person name="Walter F."/>
            <person name="Albersmeier A."/>
            <person name="Kalinowski J."/>
            <person name="Ruckert C."/>
        </authorList>
    </citation>
    <scope>NUCLEOTIDE SEQUENCE</scope>
    <source>
        <strain evidence="3">KCTC 42731</strain>
    </source>
</reference>
<dbReference type="SUPFAM" id="SSF53850">
    <property type="entry name" value="Periplasmic binding protein-like II"/>
    <property type="match status" value="1"/>
</dbReference>
<comment type="caution">
    <text evidence="3">The sequence shown here is derived from an EMBL/GenBank/DDBJ whole genome shotgun (WGS) entry which is preliminary data.</text>
</comment>
<organism evidence="3 4">
    <name type="scientific">Thalassotalea marina</name>
    <dbReference type="NCBI Taxonomy" id="1673741"/>
    <lineage>
        <taxon>Bacteria</taxon>
        <taxon>Pseudomonadati</taxon>
        <taxon>Pseudomonadota</taxon>
        <taxon>Gammaproteobacteria</taxon>
        <taxon>Alteromonadales</taxon>
        <taxon>Colwelliaceae</taxon>
        <taxon>Thalassotalea</taxon>
    </lineage>
</organism>
<dbReference type="RefSeq" id="WP_189772988.1">
    <property type="nucleotide sequence ID" value="NZ_BNCK01000008.1"/>
</dbReference>
<evidence type="ECO:0000256" key="1">
    <source>
        <dbReference type="SAM" id="SignalP"/>
    </source>
</evidence>
<keyword evidence="1" id="KW-0732">Signal</keyword>
<dbReference type="PANTHER" id="PTHR38834:SF3">
    <property type="entry name" value="SOLUTE-BINDING PROTEIN FAMILY 3_N-TERMINAL DOMAIN-CONTAINING PROTEIN"/>
    <property type="match status" value="1"/>
</dbReference>